<proteinExistence type="predicted"/>
<dbReference type="EMBL" id="ML120043">
    <property type="protein sequence ID" value="RPA70821.1"/>
    <property type="molecule type" value="Genomic_DNA"/>
</dbReference>
<protein>
    <submittedName>
        <fullName evidence="1">Uncharacterized protein</fullName>
    </submittedName>
</protein>
<evidence type="ECO:0000313" key="2">
    <source>
        <dbReference type="Proteomes" id="UP000275078"/>
    </source>
</evidence>
<evidence type="ECO:0000313" key="1">
    <source>
        <dbReference type="EMBL" id="RPA70821.1"/>
    </source>
</evidence>
<name>A0A3N4HEF7_ASCIM</name>
<gene>
    <name evidence="1" type="ORF">BJ508DRAFT_336752</name>
</gene>
<accession>A0A3N4HEF7</accession>
<organism evidence="1 2">
    <name type="scientific">Ascobolus immersus RN42</name>
    <dbReference type="NCBI Taxonomy" id="1160509"/>
    <lineage>
        <taxon>Eukaryota</taxon>
        <taxon>Fungi</taxon>
        <taxon>Dikarya</taxon>
        <taxon>Ascomycota</taxon>
        <taxon>Pezizomycotina</taxon>
        <taxon>Pezizomycetes</taxon>
        <taxon>Pezizales</taxon>
        <taxon>Ascobolaceae</taxon>
        <taxon>Ascobolus</taxon>
    </lineage>
</organism>
<dbReference type="Proteomes" id="UP000275078">
    <property type="component" value="Unassembled WGS sequence"/>
</dbReference>
<dbReference type="AlphaFoldDB" id="A0A3N4HEF7"/>
<reference evidence="1 2" key="1">
    <citation type="journal article" date="2018" name="Nat. Ecol. Evol.">
        <title>Pezizomycetes genomes reveal the molecular basis of ectomycorrhizal truffle lifestyle.</title>
        <authorList>
            <person name="Murat C."/>
            <person name="Payen T."/>
            <person name="Noel B."/>
            <person name="Kuo A."/>
            <person name="Morin E."/>
            <person name="Chen J."/>
            <person name="Kohler A."/>
            <person name="Krizsan K."/>
            <person name="Balestrini R."/>
            <person name="Da Silva C."/>
            <person name="Montanini B."/>
            <person name="Hainaut M."/>
            <person name="Levati E."/>
            <person name="Barry K.W."/>
            <person name="Belfiori B."/>
            <person name="Cichocki N."/>
            <person name="Clum A."/>
            <person name="Dockter R.B."/>
            <person name="Fauchery L."/>
            <person name="Guy J."/>
            <person name="Iotti M."/>
            <person name="Le Tacon F."/>
            <person name="Lindquist E.A."/>
            <person name="Lipzen A."/>
            <person name="Malagnac F."/>
            <person name="Mello A."/>
            <person name="Molinier V."/>
            <person name="Miyauchi S."/>
            <person name="Poulain J."/>
            <person name="Riccioni C."/>
            <person name="Rubini A."/>
            <person name="Sitrit Y."/>
            <person name="Splivallo R."/>
            <person name="Traeger S."/>
            <person name="Wang M."/>
            <person name="Zifcakova L."/>
            <person name="Wipf D."/>
            <person name="Zambonelli A."/>
            <person name="Paolocci F."/>
            <person name="Nowrousian M."/>
            <person name="Ottonello S."/>
            <person name="Baldrian P."/>
            <person name="Spatafora J.W."/>
            <person name="Henrissat B."/>
            <person name="Nagy L.G."/>
            <person name="Aury J.M."/>
            <person name="Wincker P."/>
            <person name="Grigoriev I.V."/>
            <person name="Bonfante P."/>
            <person name="Martin F.M."/>
        </authorList>
    </citation>
    <scope>NUCLEOTIDE SEQUENCE [LARGE SCALE GENOMIC DNA]</scope>
    <source>
        <strain evidence="1 2">RN42</strain>
    </source>
</reference>
<keyword evidence="2" id="KW-1185">Reference proteome</keyword>
<sequence>MPQLPVLDNSIISEDGYPEPEQRTYTILRYEPIPQMVKLPFSTSIYQANAAMIPNANNYAFKSFEVELSISSDDTIMITVSTLLRDIIICRDLEGDAGTNLPPSDALALRGVRCSLELGLKVKAMCECRRDGELDEGMEHYVIRLLYTEEFSI</sequence>